<keyword evidence="3" id="KW-0233">DNA recombination</keyword>
<protein>
    <recommendedName>
        <fullName evidence="4">Tyr recombinase domain-containing protein</fullName>
    </recommendedName>
</protein>
<name>A0A7I9VKN6_9BACT</name>
<evidence type="ECO:0000256" key="1">
    <source>
        <dbReference type="ARBA" id="ARBA00008857"/>
    </source>
</evidence>
<dbReference type="GO" id="GO:0006310">
    <property type="term" value="P:DNA recombination"/>
    <property type="evidence" value="ECO:0007669"/>
    <property type="project" value="UniProtKB-KW"/>
</dbReference>
<dbReference type="GO" id="GO:0015074">
    <property type="term" value="P:DNA integration"/>
    <property type="evidence" value="ECO:0007669"/>
    <property type="project" value="InterPro"/>
</dbReference>
<accession>A0A7I9VKN6</accession>
<evidence type="ECO:0000313" key="5">
    <source>
        <dbReference type="EMBL" id="GEJ56679.1"/>
    </source>
</evidence>
<evidence type="ECO:0000259" key="4">
    <source>
        <dbReference type="PROSITE" id="PS51898"/>
    </source>
</evidence>
<proteinExistence type="inferred from homology"/>
<dbReference type="Gene3D" id="1.10.443.10">
    <property type="entry name" value="Intergrase catalytic core"/>
    <property type="match status" value="1"/>
</dbReference>
<evidence type="ECO:0000256" key="2">
    <source>
        <dbReference type="ARBA" id="ARBA00023125"/>
    </source>
</evidence>
<dbReference type="Pfam" id="PF00589">
    <property type="entry name" value="Phage_integrase"/>
    <property type="match status" value="2"/>
</dbReference>
<dbReference type="InterPro" id="IPR010998">
    <property type="entry name" value="Integrase_recombinase_N"/>
</dbReference>
<keyword evidence="6" id="KW-1185">Reference proteome</keyword>
<dbReference type="AlphaFoldDB" id="A0A7I9VKN6"/>
<dbReference type="InterPro" id="IPR050090">
    <property type="entry name" value="Tyrosine_recombinase_XerCD"/>
</dbReference>
<dbReference type="PANTHER" id="PTHR30349">
    <property type="entry name" value="PHAGE INTEGRASE-RELATED"/>
    <property type="match status" value="1"/>
</dbReference>
<comment type="caution">
    <text evidence="5">The sequence shown here is derived from an EMBL/GenBank/DDBJ whole genome shotgun (WGS) entry which is preliminary data.</text>
</comment>
<comment type="similarity">
    <text evidence="1">Belongs to the 'phage' integrase family.</text>
</comment>
<gene>
    <name evidence="5" type="ORF">AMYX_14200</name>
</gene>
<evidence type="ECO:0000313" key="6">
    <source>
        <dbReference type="Proteomes" id="UP000503640"/>
    </source>
</evidence>
<dbReference type="GO" id="GO:0003677">
    <property type="term" value="F:DNA binding"/>
    <property type="evidence" value="ECO:0007669"/>
    <property type="project" value="UniProtKB-KW"/>
</dbReference>
<dbReference type="Gene3D" id="1.10.150.130">
    <property type="match status" value="1"/>
</dbReference>
<organism evidence="5 6">
    <name type="scientific">Anaeromyxobacter diazotrophicus</name>
    <dbReference type="NCBI Taxonomy" id="2590199"/>
    <lineage>
        <taxon>Bacteria</taxon>
        <taxon>Pseudomonadati</taxon>
        <taxon>Myxococcota</taxon>
        <taxon>Myxococcia</taxon>
        <taxon>Myxococcales</taxon>
        <taxon>Cystobacterineae</taxon>
        <taxon>Anaeromyxobacteraceae</taxon>
        <taxon>Anaeromyxobacter</taxon>
    </lineage>
</organism>
<dbReference type="Proteomes" id="UP000503640">
    <property type="component" value="Unassembled WGS sequence"/>
</dbReference>
<dbReference type="CDD" id="cd01189">
    <property type="entry name" value="INT_ICEBs1_C_like"/>
    <property type="match status" value="1"/>
</dbReference>
<dbReference type="PROSITE" id="PS51898">
    <property type="entry name" value="TYR_RECOMBINASE"/>
    <property type="match status" value="1"/>
</dbReference>
<sequence>MMASVYSRDDKWYLRYKDAFGRWKAKASTAATKAEAKRLAFELERKAERQRLGLEPLPTDFTTTLTELCGWWLVERCPEKSKYAERSRLSTHVFSSPLGALEIPRVTTVRIDEHLRSMQRAGLGAGSVNRLRAILHCVFNAATKAGKWTGPNPVAAAERRSVPKKAYSTLRADEVSVFLAHVPERHRALFAAAIWTGMRKGELIGLRKSDVDLEHGIILVARSYDKETTKGGHADAIPIAEPLRPFLEDAIARSPSELVFPRKSGAMGKAWEPFEIVLRASLNRAGLVLGYDHTCRRCKRNGTPHVERHQDPVERHCPRCHMALWPVPVPRPMRFHDLRHTTATLLLRAGVDVHRVQKILRHKDVRTTTMIYGHLDVEDLRSAVNQLMPGWEAPVFEQRPVVEVDAQSGSGGLVTTLLQEGSGGHEKAGTPDEKPVEIPASVLARPRGFEPLAFGFVVRRSIQLS</sequence>
<reference evidence="6" key="1">
    <citation type="journal article" date="2020" name="Appl. Environ. Microbiol.">
        <title>Diazotrophic Anaeromyxobacter Isolates from Soils.</title>
        <authorList>
            <person name="Masuda Y."/>
            <person name="Yamanaka H."/>
            <person name="Xu Z.X."/>
            <person name="Shiratori Y."/>
            <person name="Aono T."/>
            <person name="Amachi S."/>
            <person name="Senoo K."/>
            <person name="Itoh H."/>
        </authorList>
    </citation>
    <scope>NUCLEOTIDE SEQUENCE [LARGE SCALE GENOMIC DNA]</scope>
    <source>
        <strain evidence="6">R267</strain>
    </source>
</reference>
<feature type="domain" description="Tyr recombinase" evidence="4">
    <location>
        <begin position="165"/>
        <end position="385"/>
    </location>
</feature>
<evidence type="ECO:0000256" key="3">
    <source>
        <dbReference type="ARBA" id="ARBA00023172"/>
    </source>
</evidence>
<dbReference type="InterPro" id="IPR011010">
    <property type="entry name" value="DNA_brk_join_enz"/>
</dbReference>
<dbReference type="InterPro" id="IPR013762">
    <property type="entry name" value="Integrase-like_cat_sf"/>
</dbReference>
<dbReference type="PANTHER" id="PTHR30349:SF64">
    <property type="entry name" value="PROPHAGE INTEGRASE INTD-RELATED"/>
    <property type="match status" value="1"/>
</dbReference>
<dbReference type="SUPFAM" id="SSF56349">
    <property type="entry name" value="DNA breaking-rejoining enzymes"/>
    <property type="match status" value="1"/>
</dbReference>
<dbReference type="EMBL" id="BJTG01000003">
    <property type="protein sequence ID" value="GEJ56679.1"/>
    <property type="molecule type" value="Genomic_DNA"/>
</dbReference>
<keyword evidence="2" id="KW-0238">DNA-binding</keyword>
<dbReference type="InterPro" id="IPR002104">
    <property type="entry name" value="Integrase_catalytic"/>
</dbReference>